<proteinExistence type="predicted"/>
<dbReference type="EMBL" id="CYYU01000003">
    <property type="protein sequence ID" value="CUN57289.1"/>
    <property type="molecule type" value="Genomic_DNA"/>
</dbReference>
<dbReference type="eggNOG" id="COG1524">
    <property type="taxonomic scope" value="Bacteria"/>
</dbReference>
<reference evidence="1 2" key="1">
    <citation type="submission" date="2015-09" db="EMBL/GenBank/DDBJ databases">
        <authorList>
            <consortium name="Pathogen Informatics"/>
        </authorList>
    </citation>
    <scope>NUCLEOTIDE SEQUENCE [LARGE SCALE GENOMIC DNA]</scope>
    <source>
        <strain evidence="1 2">2789STDY5608828</strain>
    </source>
</reference>
<dbReference type="RefSeq" id="WP_148485451.1">
    <property type="nucleotide sequence ID" value="NZ_CABIWZ010000003.1"/>
</dbReference>
<keyword evidence="2" id="KW-1185">Reference proteome</keyword>
<dbReference type="Proteomes" id="UP000095546">
    <property type="component" value="Unassembled WGS sequence"/>
</dbReference>
<gene>
    <name evidence="1" type="ORF">ERS852385_00797</name>
</gene>
<evidence type="ECO:0000313" key="2">
    <source>
        <dbReference type="Proteomes" id="UP000095546"/>
    </source>
</evidence>
<organism evidence="1 2">
    <name type="scientific">Mitsuokella jalaludinii</name>
    <dbReference type="NCBI Taxonomy" id="187979"/>
    <lineage>
        <taxon>Bacteria</taxon>
        <taxon>Bacillati</taxon>
        <taxon>Bacillota</taxon>
        <taxon>Negativicutes</taxon>
        <taxon>Selenomonadales</taxon>
        <taxon>Selenomonadaceae</taxon>
        <taxon>Mitsuokella</taxon>
    </lineage>
</organism>
<protein>
    <submittedName>
        <fullName evidence="1">Uncharacterized protein</fullName>
    </submittedName>
</protein>
<accession>A0A173Y062</accession>
<sequence length="145" mass="16557">MPVIDFKHIRSDSAAYKKHAEQYAMKPASVRLLSSGHKVSNMSFSLNFYQVEAVGTGFIPANFDVYFTDAYGNVVSDIQKIIADKVSQENADRIFRCTFNLKAGDYNRNAEYFLVIHNTDNGEIVQKVSFQIDTVFQKDDFNFME</sequence>
<dbReference type="STRING" id="187979.ERS852385_00797"/>
<dbReference type="GeneID" id="83710837"/>
<dbReference type="AlphaFoldDB" id="A0A173Y062"/>
<name>A0A173Y062_9FIRM</name>
<evidence type="ECO:0000313" key="1">
    <source>
        <dbReference type="EMBL" id="CUN57289.1"/>
    </source>
</evidence>